<dbReference type="AlphaFoldDB" id="A0A8B7VAN3"/>
<sequence>MHITRRSESLMQLHPPARAWKHLGNLVGNPMPSLGLPASFATATRPQEAQCGGRQGEQCQERCSEGAPSNPPSSKPSGGKELERGREGGARRRGARRRGGSWGRGGRAGRGRRAERRAPGERARGARREEQGERGQPPAPAPAPAPPARNSSPKVAGREAGAPGWPRAGQLAGDAAQRG</sequence>
<reference evidence="2" key="1">
    <citation type="submission" date="2025-08" db="UniProtKB">
        <authorList>
            <consortium name="RefSeq"/>
        </authorList>
    </citation>
    <scope>IDENTIFICATION</scope>
    <source>
        <tissue evidence="2">Leukocyte</tissue>
    </source>
</reference>
<proteinExistence type="predicted"/>
<gene>
    <name evidence="2" type="primary">LOC109692335</name>
</gene>
<dbReference type="RefSeq" id="XP_020028472.1">
    <property type="nucleotide sequence ID" value="XM_020172883.1"/>
</dbReference>
<feature type="compositionally biased region" description="Pro residues" evidence="1">
    <location>
        <begin position="137"/>
        <end position="147"/>
    </location>
</feature>
<accession>A0A8B7VAN3</accession>
<evidence type="ECO:0000313" key="2">
    <source>
        <dbReference type="RefSeq" id="XP_020028472.1"/>
    </source>
</evidence>
<name>A0A8B7VAN3_CASCN</name>
<feature type="region of interest" description="Disordered" evidence="1">
    <location>
        <begin position="33"/>
        <end position="179"/>
    </location>
</feature>
<dbReference type="KEGG" id="ccan:109692335"/>
<protein>
    <submittedName>
        <fullName evidence="2">Collagen alpha-1(I) chain-like</fullName>
    </submittedName>
</protein>
<feature type="compositionally biased region" description="Basic and acidic residues" evidence="1">
    <location>
        <begin position="78"/>
        <end position="90"/>
    </location>
</feature>
<feature type="compositionally biased region" description="Basic and acidic residues" evidence="1">
    <location>
        <begin position="116"/>
        <end position="133"/>
    </location>
</feature>
<organism evidence="2">
    <name type="scientific">Castor canadensis</name>
    <name type="common">American beaver</name>
    <dbReference type="NCBI Taxonomy" id="51338"/>
    <lineage>
        <taxon>Eukaryota</taxon>
        <taxon>Metazoa</taxon>
        <taxon>Chordata</taxon>
        <taxon>Craniata</taxon>
        <taxon>Vertebrata</taxon>
        <taxon>Euteleostomi</taxon>
        <taxon>Mammalia</taxon>
        <taxon>Eutheria</taxon>
        <taxon>Euarchontoglires</taxon>
        <taxon>Glires</taxon>
        <taxon>Rodentia</taxon>
        <taxon>Castorimorpha</taxon>
        <taxon>Castoridae</taxon>
        <taxon>Castor</taxon>
    </lineage>
</organism>
<feature type="compositionally biased region" description="Low complexity" evidence="1">
    <location>
        <begin position="47"/>
        <end position="58"/>
    </location>
</feature>
<evidence type="ECO:0000256" key="1">
    <source>
        <dbReference type="SAM" id="MobiDB-lite"/>
    </source>
</evidence>